<keyword evidence="2 5" id="KW-0285">Flavoprotein</keyword>
<comment type="caution">
    <text evidence="8">The sequence shown here is derived from an EMBL/GenBank/DDBJ whole genome shotgun (WGS) entry which is preliminary data.</text>
</comment>
<feature type="domain" description="Nitroreductase" evidence="7">
    <location>
        <begin position="36"/>
        <end position="190"/>
    </location>
</feature>
<sequence>MDAGDAASLEKLLSERYGRKDALNVIEDAAIGNLLSHRSVRAYLDKPLPEFTLETMIAAAQSASTSSNLQTWSAVAVTDVTRKAALSALAGNQRAIIEAPVQIIWLVDLARLRAVCAKQDIQSDGLDYFELFLMGCIDAALAAQNAAVAAEAMGLGVVFIGGMRNSPLGVARLLELPSGVFAVFGMCVGYPDETRPAAIKPRLSQDTVLFRETYSLEKAISRIDDYDAVMAEFYNSQQMKRPPWSEHSGKRVSGSSHLSGRDKLKSVVKEMGFLLK</sequence>
<evidence type="ECO:0000256" key="5">
    <source>
        <dbReference type="PIRNR" id="PIRNR005426"/>
    </source>
</evidence>
<keyword evidence="4 5" id="KW-0560">Oxidoreductase</keyword>
<dbReference type="PANTHER" id="PTHR43425:SF2">
    <property type="entry name" value="OXYGEN-INSENSITIVE NADPH NITROREDUCTASE"/>
    <property type="match status" value="1"/>
</dbReference>
<dbReference type="GO" id="GO:0016491">
    <property type="term" value="F:oxidoreductase activity"/>
    <property type="evidence" value="ECO:0007669"/>
    <property type="project" value="UniProtKB-UniRule"/>
</dbReference>
<dbReference type="InterPro" id="IPR029479">
    <property type="entry name" value="Nitroreductase"/>
</dbReference>
<feature type="region of interest" description="Disordered" evidence="6">
    <location>
        <begin position="240"/>
        <end position="259"/>
    </location>
</feature>
<keyword evidence="3 5" id="KW-0288">FMN</keyword>
<dbReference type="AlphaFoldDB" id="A0A2S9JR99"/>
<evidence type="ECO:0000259" key="7">
    <source>
        <dbReference type="Pfam" id="PF00881"/>
    </source>
</evidence>
<keyword evidence="9" id="KW-1185">Reference proteome</keyword>
<gene>
    <name evidence="8" type="ORF">C5750_07200</name>
</gene>
<dbReference type="PIRSF" id="PIRSF005426">
    <property type="entry name" value="Frp"/>
    <property type="match status" value="1"/>
</dbReference>
<dbReference type="OrthoDB" id="3181400at2"/>
<evidence type="ECO:0000256" key="3">
    <source>
        <dbReference type="ARBA" id="ARBA00022643"/>
    </source>
</evidence>
<dbReference type="EMBL" id="PVBT01000002">
    <property type="protein sequence ID" value="PRD55602.1"/>
    <property type="molecule type" value="Genomic_DNA"/>
</dbReference>
<evidence type="ECO:0000256" key="1">
    <source>
        <dbReference type="ARBA" id="ARBA00008366"/>
    </source>
</evidence>
<evidence type="ECO:0000256" key="4">
    <source>
        <dbReference type="ARBA" id="ARBA00023002"/>
    </source>
</evidence>
<protein>
    <submittedName>
        <fullName evidence="8">NADPH-dependent oxidoreductase</fullName>
    </submittedName>
</protein>
<dbReference type="InterPro" id="IPR000415">
    <property type="entry name" value="Nitroreductase-like"/>
</dbReference>
<dbReference type="Proteomes" id="UP000238563">
    <property type="component" value="Unassembled WGS sequence"/>
</dbReference>
<name>A0A2S9JR99_9HYPH</name>
<accession>A0A2S9JR99</accession>
<dbReference type="InterPro" id="IPR016446">
    <property type="entry name" value="Flavin_OxRdtase_Frp"/>
</dbReference>
<keyword evidence="5" id="KW-0521">NADP</keyword>
<evidence type="ECO:0000313" key="8">
    <source>
        <dbReference type="EMBL" id="PRD55602.1"/>
    </source>
</evidence>
<evidence type="ECO:0000256" key="2">
    <source>
        <dbReference type="ARBA" id="ARBA00022630"/>
    </source>
</evidence>
<dbReference type="Gene3D" id="3.40.109.10">
    <property type="entry name" value="NADH Oxidase"/>
    <property type="match status" value="1"/>
</dbReference>
<proteinExistence type="inferred from homology"/>
<evidence type="ECO:0000313" key="9">
    <source>
        <dbReference type="Proteomes" id="UP000238563"/>
    </source>
</evidence>
<dbReference type="PANTHER" id="PTHR43425">
    <property type="entry name" value="OXYGEN-INSENSITIVE NADPH NITROREDUCTASE"/>
    <property type="match status" value="1"/>
</dbReference>
<dbReference type="SUPFAM" id="SSF55469">
    <property type="entry name" value="FMN-dependent nitroreductase-like"/>
    <property type="match status" value="1"/>
</dbReference>
<evidence type="ECO:0000256" key="6">
    <source>
        <dbReference type="SAM" id="MobiDB-lite"/>
    </source>
</evidence>
<dbReference type="Pfam" id="PF00881">
    <property type="entry name" value="Nitroreductase"/>
    <property type="match status" value="1"/>
</dbReference>
<organism evidence="8 9">
    <name type="scientific">Phyllobacterium myrsinacearum</name>
    <dbReference type="NCBI Taxonomy" id="28101"/>
    <lineage>
        <taxon>Bacteria</taxon>
        <taxon>Pseudomonadati</taxon>
        <taxon>Pseudomonadota</taxon>
        <taxon>Alphaproteobacteria</taxon>
        <taxon>Hyphomicrobiales</taxon>
        <taxon>Phyllobacteriaceae</taxon>
        <taxon>Phyllobacterium</taxon>
    </lineage>
</organism>
<reference evidence="8 9" key="1">
    <citation type="submission" date="2018-02" db="EMBL/GenBank/DDBJ databases">
        <title>The draft genome of Phyllobacterium myrsinacearum DSM5892.</title>
        <authorList>
            <person name="Li L."/>
            <person name="Liu L."/>
            <person name="Zhang X."/>
            <person name="Wang T."/>
        </authorList>
    </citation>
    <scope>NUCLEOTIDE SEQUENCE [LARGE SCALE GENOMIC DNA]</scope>
    <source>
        <strain evidence="8 9">DSM 5892</strain>
    </source>
</reference>
<comment type="similarity">
    <text evidence="1 5">Belongs to the flavin oxidoreductase frp family.</text>
</comment>